<accession>A0A512IMJ6</accession>
<dbReference type="AlphaFoldDB" id="A0A512IMJ6"/>
<reference evidence="1 2" key="1">
    <citation type="submission" date="2019-07" db="EMBL/GenBank/DDBJ databases">
        <title>Whole genome shotgun sequence of Methylobacterium haplocladii NBRC 107714.</title>
        <authorList>
            <person name="Hosoyama A."/>
            <person name="Uohara A."/>
            <person name="Ohji S."/>
            <person name="Ichikawa N."/>
        </authorList>
    </citation>
    <scope>NUCLEOTIDE SEQUENCE [LARGE SCALE GENOMIC DNA]</scope>
    <source>
        <strain evidence="1 2">NBRC 107714</strain>
    </source>
</reference>
<comment type="caution">
    <text evidence="1">The sequence shown here is derived from an EMBL/GenBank/DDBJ whole genome shotgun (WGS) entry which is preliminary data.</text>
</comment>
<gene>
    <name evidence="1" type="ORF">MHA02_13210</name>
</gene>
<keyword evidence="2" id="KW-1185">Reference proteome</keyword>
<organism evidence="1 2">
    <name type="scientific">Methylobacterium haplocladii</name>
    <dbReference type="NCBI Taxonomy" id="1176176"/>
    <lineage>
        <taxon>Bacteria</taxon>
        <taxon>Pseudomonadati</taxon>
        <taxon>Pseudomonadota</taxon>
        <taxon>Alphaproteobacteria</taxon>
        <taxon>Hyphomicrobiales</taxon>
        <taxon>Methylobacteriaceae</taxon>
        <taxon>Methylobacterium</taxon>
    </lineage>
</organism>
<sequence>MNEAARSLQQAINGCERARALIGGQSGLKVRTLLDMLLIELGKDLARAMDCDPRRPSRPE</sequence>
<dbReference type="EMBL" id="BJZT01000012">
    <property type="protein sequence ID" value="GEO98933.1"/>
    <property type="molecule type" value="Genomic_DNA"/>
</dbReference>
<dbReference type="Proteomes" id="UP000321258">
    <property type="component" value="Unassembled WGS sequence"/>
</dbReference>
<evidence type="ECO:0000313" key="1">
    <source>
        <dbReference type="EMBL" id="GEO98933.1"/>
    </source>
</evidence>
<protein>
    <submittedName>
        <fullName evidence="1">Uncharacterized protein</fullName>
    </submittedName>
</protein>
<name>A0A512IMJ6_9HYPH</name>
<proteinExistence type="predicted"/>
<evidence type="ECO:0000313" key="2">
    <source>
        <dbReference type="Proteomes" id="UP000321258"/>
    </source>
</evidence>